<dbReference type="Gene3D" id="4.10.280.10">
    <property type="entry name" value="Helix-loop-helix DNA-binding domain"/>
    <property type="match status" value="1"/>
</dbReference>
<dbReference type="SMART" id="SM00353">
    <property type="entry name" value="HLH"/>
    <property type="match status" value="1"/>
</dbReference>
<dbReference type="CDD" id="cd11441">
    <property type="entry name" value="bHLH-PAS_CLOCK_like"/>
    <property type="match status" value="1"/>
</dbReference>
<keyword evidence="1" id="KW-0090">Biological rhythms</keyword>
<feature type="domain" description="PAS" evidence="4">
    <location>
        <begin position="255"/>
        <end position="298"/>
    </location>
</feature>
<dbReference type="Proteomes" id="UP000055048">
    <property type="component" value="Unassembled WGS sequence"/>
</dbReference>
<dbReference type="PROSITE" id="PS50112">
    <property type="entry name" value="PAS"/>
    <property type="match status" value="1"/>
</dbReference>
<gene>
    <name evidence="6" type="primary">NPAS2</name>
    <name evidence="6" type="ORF">T05_3694</name>
</gene>
<evidence type="ECO:0000259" key="4">
    <source>
        <dbReference type="PROSITE" id="PS50112"/>
    </source>
</evidence>
<dbReference type="PANTHER" id="PTHR46055">
    <property type="entry name" value="CIRCADIAN LOCOMOTER OUTPUT CYCLES PROTEIN KAPUT"/>
    <property type="match status" value="1"/>
</dbReference>
<dbReference type="GO" id="GO:0000978">
    <property type="term" value="F:RNA polymerase II cis-regulatory region sequence-specific DNA binding"/>
    <property type="evidence" value="ECO:0007669"/>
    <property type="project" value="TreeGrafter"/>
</dbReference>
<dbReference type="InterPro" id="IPR035965">
    <property type="entry name" value="PAS-like_dom_sf"/>
</dbReference>
<dbReference type="InterPro" id="IPR000014">
    <property type="entry name" value="PAS"/>
</dbReference>
<feature type="domain" description="BHLH" evidence="5">
    <location>
        <begin position="8"/>
        <end position="58"/>
    </location>
</feature>
<dbReference type="SUPFAM" id="SSF55785">
    <property type="entry name" value="PYP-like sensor domain (PAS domain)"/>
    <property type="match status" value="1"/>
</dbReference>
<keyword evidence="3" id="KW-0175">Coiled coil</keyword>
<dbReference type="GO" id="GO:0046983">
    <property type="term" value="F:protein dimerization activity"/>
    <property type="evidence" value="ECO:0007669"/>
    <property type="project" value="InterPro"/>
</dbReference>
<dbReference type="PROSITE" id="PS50888">
    <property type="entry name" value="BHLH"/>
    <property type="match status" value="1"/>
</dbReference>
<evidence type="ECO:0000256" key="1">
    <source>
        <dbReference type="ARBA" id="ARBA00023108"/>
    </source>
</evidence>
<dbReference type="Pfam" id="PF08447">
    <property type="entry name" value="PAS_3"/>
    <property type="match status" value="1"/>
</dbReference>
<dbReference type="Gene3D" id="3.30.450.20">
    <property type="entry name" value="PAS domain"/>
    <property type="match status" value="1"/>
</dbReference>
<dbReference type="PANTHER" id="PTHR46055:SF3">
    <property type="entry name" value="CIRCADIAN LOCOMOTER OUTPUT CYCLES PROTEIN KAPUT"/>
    <property type="match status" value="1"/>
</dbReference>
<proteinExistence type="predicted"/>
<protein>
    <submittedName>
        <fullName evidence="6">Neuronal PAS domain-containing protein 2</fullName>
    </submittedName>
</protein>
<dbReference type="OrthoDB" id="411251at2759"/>
<organism evidence="6 7">
    <name type="scientific">Trichinella murrelli</name>
    <dbReference type="NCBI Taxonomy" id="144512"/>
    <lineage>
        <taxon>Eukaryota</taxon>
        <taxon>Metazoa</taxon>
        <taxon>Ecdysozoa</taxon>
        <taxon>Nematoda</taxon>
        <taxon>Enoplea</taxon>
        <taxon>Dorylaimia</taxon>
        <taxon>Trichinellida</taxon>
        <taxon>Trichinellidae</taxon>
        <taxon>Trichinella</taxon>
    </lineage>
</organism>
<evidence type="ECO:0000259" key="5">
    <source>
        <dbReference type="PROSITE" id="PS50888"/>
    </source>
</evidence>
<dbReference type="EMBL" id="JYDJ01000314">
    <property type="protein sequence ID" value="KRX37359.1"/>
    <property type="molecule type" value="Genomic_DNA"/>
</dbReference>
<dbReference type="InterPro" id="IPR011598">
    <property type="entry name" value="bHLH_dom"/>
</dbReference>
<dbReference type="InterPro" id="IPR047230">
    <property type="entry name" value="CLOCK-like"/>
</dbReference>
<reference evidence="6 7" key="1">
    <citation type="submission" date="2015-01" db="EMBL/GenBank/DDBJ databases">
        <title>Evolution of Trichinella species and genotypes.</title>
        <authorList>
            <person name="Korhonen P.K."/>
            <person name="Edoardo P."/>
            <person name="Giuseppe L.R."/>
            <person name="Gasser R.B."/>
        </authorList>
    </citation>
    <scope>NUCLEOTIDE SEQUENCE [LARGE SCALE GENOMIC DNA]</scope>
    <source>
        <strain evidence="6">ISS417</strain>
    </source>
</reference>
<evidence type="ECO:0000256" key="2">
    <source>
        <dbReference type="ARBA" id="ARBA00023242"/>
    </source>
</evidence>
<dbReference type="AlphaFoldDB" id="A0A0V0TEB0"/>
<dbReference type="CDD" id="cd00130">
    <property type="entry name" value="PAS"/>
    <property type="match status" value="1"/>
</dbReference>
<dbReference type="InterPro" id="IPR036638">
    <property type="entry name" value="HLH_DNA-bd_sf"/>
</dbReference>
<evidence type="ECO:0000313" key="6">
    <source>
        <dbReference type="EMBL" id="KRX37359.1"/>
    </source>
</evidence>
<sequence>MAHEISESKRQSRNLSEKRRRDTFNTIITELASIVCSDGRKLDKSNVLRQTIAYLQKQNCILDLILFICTYSGLVQFSSSESTSGTSGGYNRSTTSLNECFLMLQKSVSMFLMITSETGQVLYASDSPLRSLRKFNHKQGYQEGINLIDIVDQMSVVSFKSFMKERLTSANVTEKIFSFYWNFIDDTEAWVRCKVSGLVVRKSAFPEFEENCEGEYLYCCVCMPLFHDVSIPLPQLKSVCEFACKFNTEWKFLCIDENGIKITGYTPFEIVGCSGYDYYHADDLEQISADHETLMHTKEVLMKPYRFQIKCGSWIYIESRCTVLPSNSSVLCVSLVVSKESEDCKSAVSVRNASSSSSSSKATVSDNSVDNSCSRLAVPQVLRPQPGVSIEHSPLLDDRCCTASAASAAAAAAAAAFADFGFRKADPQPNYADDCGLVELNADEERLLCEQLMHRQSSLQEQITQYQTELQLLQTRLYMSLGATTTPNSRNLPGAGAVPHLISTHGAAAIAAFHQPQPPAAAPDWAHFRAHHHHS</sequence>
<name>A0A0V0TEB0_9BILA</name>
<dbReference type="InterPro" id="IPR013655">
    <property type="entry name" value="PAS_fold_3"/>
</dbReference>
<dbReference type="SUPFAM" id="SSF47459">
    <property type="entry name" value="HLH, helix-loop-helix DNA-binding domain"/>
    <property type="match status" value="1"/>
</dbReference>
<accession>A0A0V0TEB0</accession>
<dbReference type="GO" id="GO:0032922">
    <property type="term" value="P:circadian regulation of gene expression"/>
    <property type="evidence" value="ECO:0007669"/>
    <property type="project" value="InterPro"/>
</dbReference>
<dbReference type="STRING" id="144512.A0A0V0TEB0"/>
<comment type="caution">
    <text evidence="6">The sequence shown here is derived from an EMBL/GenBank/DDBJ whole genome shotgun (WGS) entry which is preliminary data.</text>
</comment>
<evidence type="ECO:0000313" key="7">
    <source>
        <dbReference type="Proteomes" id="UP000055048"/>
    </source>
</evidence>
<dbReference type="GO" id="GO:1990513">
    <property type="term" value="C:CLOCK-BMAL transcription complex"/>
    <property type="evidence" value="ECO:0007669"/>
    <property type="project" value="TreeGrafter"/>
</dbReference>
<evidence type="ECO:0000256" key="3">
    <source>
        <dbReference type="SAM" id="Coils"/>
    </source>
</evidence>
<feature type="coiled-coil region" evidence="3">
    <location>
        <begin position="449"/>
        <end position="476"/>
    </location>
</feature>
<dbReference type="GO" id="GO:0000981">
    <property type="term" value="F:DNA-binding transcription factor activity, RNA polymerase II-specific"/>
    <property type="evidence" value="ECO:0007669"/>
    <property type="project" value="InterPro"/>
</dbReference>
<dbReference type="Pfam" id="PF00010">
    <property type="entry name" value="HLH"/>
    <property type="match status" value="1"/>
</dbReference>
<keyword evidence="2" id="KW-0539">Nucleus</keyword>
<keyword evidence="7" id="KW-1185">Reference proteome</keyword>